<protein>
    <submittedName>
        <fullName evidence="1">DUF4136 domain-containing protein</fullName>
    </submittedName>
</protein>
<comment type="caution">
    <text evidence="1">The sequence shown here is derived from an EMBL/GenBank/DDBJ whole genome shotgun (WGS) entry which is preliminary data.</text>
</comment>
<evidence type="ECO:0000313" key="1">
    <source>
        <dbReference type="EMBL" id="NPE14781.1"/>
    </source>
</evidence>
<dbReference type="Proteomes" id="UP001193734">
    <property type="component" value="Unassembled WGS sequence"/>
</dbReference>
<keyword evidence="2" id="KW-1185">Reference proteome</keyword>
<dbReference type="EMBL" id="JABKKE010000018">
    <property type="protein sequence ID" value="NPE14781.1"/>
    <property type="molecule type" value="Genomic_DNA"/>
</dbReference>
<dbReference type="RefSeq" id="WP_172177233.1">
    <property type="nucleotide sequence ID" value="NZ_CASGKU010000022.1"/>
</dbReference>
<reference evidence="1 2" key="1">
    <citation type="submission" date="2020-05" db="EMBL/GenBank/DDBJ databases">
        <title>Distinct polysaccharide utilization as determinants for interspecies competition between intestinal Prevotella spp.</title>
        <authorList>
            <person name="Galvez E.J.C."/>
            <person name="Iljazovic A."/>
            <person name="Strowig T."/>
        </authorList>
    </citation>
    <scope>NUCLEOTIDE SEQUENCE [LARGE SCALE GENOMIC DNA]</scope>
    <source>
        <strain evidence="1 2">PROD</strain>
    </source>
</reference>
<gene>
    <name evidence="1" type="ORF">HPS55_10690</name>
</gene>
<name>A0ABX2AXE3_9BACT</name>
<accession>A0ABX2AXE3</accession>
<organism evidence="1 2">
    <name type="scientific">Xylanibacter rodentium</name>
    <dbReference type="NCBI Taxonomy" id="2736289"/>
    <lineage>
        <taxon>Bacteria</taxon>
        <taxon>Pseudomonadati</taxon>
        <taxon>Bacteroidota</taxon>
        <taxon>Bacteroidia</taxon>
        <taxon>Bacteroidales</taxon>
        <taxon>Prevotellaceae</taxon>
        <taxon>Xylanibacter</taxon>
    </lineage>
</organism>
<sequence>MRMPFTGLCNGTAKYDARLSLHGLCHLGLLQAVVSMLLFLCAGTLRSSAQYQAEHMIEVKRLSNWAPEYLTVTNTWNNMTFAPVTTNLKCMSVIVSVNGQDTRDMEESDFYRIIDSEEEVMLVYQTKVMGQNKEYKCTLKKRKGKLLASTYPSAEIMPTVSLLSDSDIDFFKFNTFDYRLMGDDQLMDKTIMEVFAEHLKAKGLKRSTTAPDIYLYLTKDVNQKIESVYVPSYTTTTTTGDTGIGISNFLGIRGVSVGGNTGKATTRTEETGTMRTNVTADAYLELSVLEASKLNSDTPPVIWQLTYSEHKTSEIRLLEYVKEHLGKYMLQYPFHESMFGEYIATWGVLCENFAVNPTISDVVPGSKAEALGCKKDDVIKYVRYNDTDGDFCTYRPGENFYRDRIIKTANMMQIGKQKITKGGITEFCNYVFIK</sequence>
<evidence type="ECO:0000313" key="2">
    <source>
        <dbReference type="Proteomes" id="UP001193734"/>
    </source>
</evidence>
<dbReference type="GeneID" id="82158231"/>
<proteinExistence type="predicted"/>
<dbReference type="Gene3D" id="3.30.160.670">
    <property type="match status" value="1"/>
</dbReference>